<evidence type="ECO:0000259" key="1">
    <source>
        <dbReference type="Pfam" id="PF04149"/>
    </source>
</evidence>
<protein>
    <submittedName>
        <fullName evidence="2">DUF397 domain-containing protein</fullName>
    </submittedName>
</protein>
<dbReference type="EMBL" id="JACYXC010000001">
    <property type="protein sequence ID" value="MBH5337130.1"/>
    <property type="molecule type" value="Genomic_DNA"/>
</dbReference>
<sequence>MPDSTWVKSSFSETGGNACVELATTEDNGIAIRESEIPGTVMATRPASLRAFLGAAKAGRFDGLGGATRRP</sequence>
<evidence type="ECO:0000313" key="2">
    <source>
        <dbReference type="EMBL" id="MBH5337130.1"/>
    </source>
</evidence>
<dbReference type="Pfam" id="PF04149">
    <property type="entry name" value="DUF397"/>
    <property type="match status" value="1"/>
</dbReference>
<comment type="caution">
    <text evidence="2">The sequence shown here is derived from an EMBL/GenBank/DDBJ whole genome shotgun (WGS) entry which is preliminary data.</text>
</comment>
<keyword evidence="3" id="KW-1185">Reference proteome</keyword>
<evidence type="ECO:0000313" key="3">
    <source>
        <dbReference type="Proteomes" id="UP000807371"/>
    </source>
</evidence>
<gene>
    <name evidence="2" type="ORF">IHE55_21120</name>
</gene>
<accession>A0ABS0NPK9</accession>
<proteinExistence type="predicted"/>
<reference evidence="2 3" key="1">
    <citation type="submission" date="2020-09" db="EMBL/GenBank/DDBJ databases">
        <title>Biosynthesis of the nuclear factor of activated T cells inhibitor NFAT-133 and its congeners in Streptomyces pactum.</title>
        <authorList>
            <person name="Zhou W."/>
            <person name="Posri P."/>
            <person name="Abugrain M.E."/>
            <person name="Weisberg A.J."/>
            <person name="Chang J.H."/>
            <person name="Mahmud T."/>
        </authorList>
    </citation>
    <scope>NUCLEOTIDE SEQUENCE [LARGE SCALE GENOMIC DNA]</scope>
    <source>
        <strain evidence="2 3">ATCC 27456</strain>
    </source>
</reference>
<name>A0ABS0NPK9_9ACTN</name>
<organism evidence="2 3">
    <name type="scientific">Streptomyces pactum</name>
    <dbReference type="NCBI Taxonomy" id="68249"/>
    <lineage>
        <taxon>Bacteria</taxon>
        <taxon>Bacillati</taxon>
        <taxon>Actinomycetota</taxon>
        <taxon>Actinomycetes</taxon>
        <taxon>Kitasatosporales</taxon>
        <taxon>Streptomycetaceae</taxon>
        <taxon>Streptomyces</taxon>
    </lineage>
</organism>
<feature type="domain" description="DUF397" evidence="1">
    <location>
        <begin position="5"/>
        <end position="57"/>
    </location>
</feature>
<dbReference type="RefSeq" id="WP_197990460.1">
    <property type="nucleotide sequence ID" value="NZ_JACYXC010000001.1"/>
</dbReference>
<dbReference type="InterPro" id="IPR007278">
    <property type="entry name" value="DUF397"/>
</dbReference>
<dbReference type="Proteomes" id="UP000807371">
    <property type="component" value="Unassembled WGS sequence"/>
</dbReference>